<gene>
    <name evidence="2" type="primary">75</name>
    <name evidence="2" type="ORF">SEA_YVONNETASTIC_75</name>
</gene>
<dbReference type="EMBL" id="KU963248">
    <property type="protein sequence ID" value="AMS02619.1"/>
    <property type="molecule type" value="Genomic_DNA"/>
</dbReference>
<feature type="domain" description="Calcineurin-like phosphoesterase" evidence="1">
    <location>
        <begin position="1"/>
        <end position="163"/>
    </location>
</feature>
<dbReference type="SUPFAM" id="SSF56300">
    <property type="entry name" value="Metallo-dependent phosphatases"/>
    <property type="match status" value="1"/>
</dbReference>
<dbReference type="Gene3D" id="3.60.21.10">
    <property type="match status" value="1"/>
</dbReference>
<proteinExistence type="predicted"/>
<dbReference type="Proteomes" id="UP000201371">
    <property type="component" value="Segment"/>
</dbReference>
<dbReference type="RefSeq" id="YP_009301129.1">
    <property type="nucleotide sequence ID" value="NC_031230.1"/>
</dbReference>
<dbReference type="KEGG" id="vg:29125037"/>
<sequence length="215" mass="23881">MNVYFTSDTHHGHQMVAETRFPELDPSTVVEVHDEVITNNLLKLLTKRDVLWHLGDISAGGSAAQRAALATWDRIASETGCKIHLVVGNHDGPFPGNHDAHKWFPEYAAVFDSVSSSASRKIAGHRVCLNHMPYEGDHTDEDRHVQWRLRDTGRWALSGHTHQSHPLSLHARQINVGVDAWGLWPVSLDVIARIIQGAEDGTLAPEDFTWIGGRG</sequence>
<accession>A0A142K936</accession>
<dbReference type="OrthoDB" id="19076at10239"/>
<dbReference type="InterPro" id="IPR004843">
    <property type="entry name" value="Calcineurin-like_PHP"/>
</dbReference>
<protein>
    <submittedName>
        <fullName evidence="2">Metallophosphatase</fullName>
    </submittedName>
</protein>
<dbReference type="GO" id="GO:0016787">
    <property type="term" value="F:hydrolase activity"/>
    <property type="evidence" value="ECO:0007669"/>
    <property type="project" value="InterPro"/>
</dbReference>
<evidence type="ECO:0000259" key="1">
    <source>
        <dbReference type="Pfam" id="PF00149"/>
    </source>
</evidence>
<dbReference type="InterPro" id="IPR029052">
    <property type="entry name" value="Metallo-depent_PP-like"/>
</dbReference>
<dbReference type="GeneID" id="29125037"/>
<dbReference type="Pfam" id="PF00149">
    <property type="entry name" value="Metallophos"/>
    <property type="match status" value="1"/>
</dbReference>
<name>A0A142K936_9CAUD</name>
<organism evidence="2 3">
    <name type="scientific">Gordonia phage Yvonnetastic</name>
    <dbReference type="NCBI Taxonomy" id="1821566"/>
    <lineage>
        <taxon>Viruses</taxon>
        <taxon>Duplodnaviria</taxon>
        <taxon>Heunggongvirae</taxon>
        <taxon>Uroviricota</taxon>
        <taxon>Caudoviricetes</taxon>
        <taxon>Yvonnevirus</taxon>
        <taxon>Yvonnevirus yvonnetastic</taxon>
        <taxon>Gordonia virus Yvonnetastic</taxon>
    </lineage>
</organism>
<evidence type="ECO:0000313" key="3">
    <source>
        <dbReference type="Proteomes" id="UP000201371"/>
    </source>
</evidence>
<keyword evidence="3" id="KW-1185">Reference proteome</keyword>
<evidence type="ECO:0000313" key="2">
    <source>
        <dbReference type="EMBL" id="AMS02619.1"/>
    </source>
</evidence>
<reference evidence="3" key="1">
    <citation type="submission" date="2016-03" db="EMBL/GenBank/DDBJ databases">
        <authorList>
            <person name="Ploux O."/>
        </authorList>
    </citation>
    <scope>NUCLEOTIDE SEQUENCE [LARGE SCALE GENOMIC DNA]</scope>
</reference>